<accession>A0A1I7HZ73</accession>
<comment type="similarity">
    <text evidence="3 10">Belongs to the thioester dehydratase family. FabZ subfamily.</text>
</comment>
<dbReference type="GO" id="GO:0009245">
    <property type="term" value="P:lipid A biosynthetic process"/>
    <property type="evidence" value="ECO:0007669"/>
    <property type="project" value="UniProtKB-UniRule"/>
</dbReference>
<dbReference type="EC" id="4.2.1.59" evidence="10"/>
<dbReference type="InterPro" id="IPR013114">
    <property type="entry name" value="FabA_FabZ"/>
</dbReference>
<dbReference type="PANTHER" id="PTHR30272:SF1">
    <property type="entry name" value="3-HYDROXYACYL-[ACYL-CARRIER-PROTEIN] DEHYDRATASE"/>
    <property type="match status" value="1"/>
</dbReference>
<evidence type="ECO:0000256" key="1">
    <source>
        <dbReference type="ARBA" id="ARBA00001055"/>
    </source>
</evidence>
<dbReference type="InterPro" id="IPR029069">
    <property type="entry name" value="HotDog_dom_sf"/>
</dbReference>
<gene>
    <name evidence="10" type="primary">fabZ</name>
    <name evidence="11" type="ORF">SAMN05421543_105185</name>
</gene>
<dbReference type="Proteomes" id="UP000183508">
    <property type="component" value="Unassembled WGS sequence"/>
</dbReference>
<dbReference type="FunFam" id="3.10.129.10:FF:000001">
    <property type="entry name" value="3-hydroxyacyl-[acyl-carrier-protein] dehydratase FabZ"/>
    <property type="match status" value="1"/>
</dbReference>
<keyword evidence="12" id="KW-1185">Reference proteome</keyword>
<dbReference type="STRING" id="392015.SAMN05421543_105185"/>
<dbReference type="GO" id="GO:0005737">
    <property type="term" value="C:cytoplasm"/>
    <property type="evidence" value="ECO:0007669"/>
    <property type="project" value="UniProtKB-SubCell"/>
</dbReference>
<evidence type="ECO:0000256" key="2">
    <source>
        <dbReference type="ARBA" id="ARBA00004496"/>
    </source>
</evidence>
<evidence type="ECO:0000313" key="11">
    <source>
        <dbReference type="EMBL" id="SFU65931.1"/>
    </source>
</evidence>
<evidence type="ECO:0000256" key="8">
    <source>
        <dbReference type="ARBA" id="ARBA00023239"/>
    </source>
</evidence>
<dbReference type="NCBIfam" id="NF000582">
    <property type="entry name" value="PRK00006.1"/>
    <property type="match status" value="1"/>
</dbReference>
<evidence type="ECO:0000256" key="5">
    <source>
        <dbReference type="ARBA" id="ARBA00022516"/>
    </source>
</evidence>
<keyword evidence="4 10" id="KW-0963">Cytoplasm</keyword>
<dbReference type="GO" id="GO:0019171">
    <property type="term" value="F:(3R)-hydroxyacyl-[acyl-carrier-protein] dehydratase activity"/>
    <property type="evidence" value="ECO:0007669"/>
    <property type="project" value="UniProtKB-EC"/>
</dbReference>
<dbReference type="InterPro" id="IPR010084">
    <property type="entry name" value="FabZ"/>
</dbReference>
<comment type="subcellular location">
    <subcellularLocation>
        <location evidence="2 10">Cytoplasm</location>
    </subcellularLocation>
</comment>
<sequence>MEWTLPLYAEDIRKILPHRYPFLLVDRVVALEPGKFAAGFKNVTANEPHFNGHFPDYNLMPGVLIMEAMAQLGGIALLTVPELQGKLPMFAGIDHARFRGQVRPGDRLEMETYIDRLRGGMGKGHGVAKVDDKVVAEGEILFALA</sequence>
<dbReference type="OrthoDB" id="9772788at2"/>
<evidence type="ECO:0000256" key="9">
    <source>
        <dbReference type="ARBA" id="ARBA00025049"/>
    </source>
</evidence>
<dbReference type="Gene3D" id="3.10.129.10">
    <property type="entry name" value="Hotdog Thioesterase"/>
    <property type="match status" value="1"/>
</dbReference>
<dbReference type="HAMAP" id="MF_00406">
    <property type="entry name" value="FabZ"/>
    <property type="match status" value="1"/>
</dbReference>
<keyword evidence="6 10" id="KW-0441">Lipid A biosynthesis</keyword>
<name>A0A1I7HZ73_9BACL</name>
<feature type="active site" evidence="10">
    <location>
        <position position="53"/>
    </location>
</feature>
<dbReference type="EMBL" id="FPBV01000005">
    <property type="protein sequence ID" value="SFU65931.1"/>
    <property type="molecule type" value="Genomic_DNA"/>
</dbReference>
<dbReference type="PANTHER" id="PTHR30272">
    <property type="entry name" value="3-HYDROXYACYL-[ACYL-CARRIER-PROTEIN] DEHYDRATASE"/>
    <property type="match status" value="1"/>
</dbReference>
<reference evidence="12" key="1">
    <citation type="submission" date="2016-10" db="EMBL/GenBank/DDBJ databases">
        <authorList>
            <person name="Varghese N."/>
        </authorList>
    </citation>
    <scope>NUCLEOTIDE SEQUENCE [LARGE SCALE GENOMIC DNA]</scope>
    <source>
        <strain evidence="12">DSM 17980</strain>
    </source>
</reference>
<dbReference type="NCBIfam" id="TIGR01750">
    <property type="entry name" value="fabZ"/>
    <property type="match status" value="1"/>
</dbReference>
<protein>
    <recommendedName>
        <fullName evidence="10">3-hydroxyacyl-[acyl-carrier-protein] dehydratase FabZ</fullName>
        <ecNumber evidence="10">4.2.1.59</ecNumber>
    </recommendedName>
    <alternativeName>
        <fullName evidence="10">(3R)-hydroxymyristoyl-[acyl-carrier-protein] dehydratase</fullName>
        <shortName evidence="10">(3R)-hydroxymyristoyl-ACP dehydrase</shortName>
    </alternativeName>
    <alternativeName>
        <fullName evidence="10">Beta-hydroxyacyl-ACP dehydratase</fullName>
    </alternativeName>
</protein>
<evidence type="ECO:0000256" key="10">
    <source>
        <dbReference type="HAMAP-Rule" id="MF_00406"/>
    </source>
</evidence>
<dbReference type="SUPFAM" id="SSF54637">
    <property type="entry name" value="Thioesterase/thiol ester dehydrase-isomerase"/>
    <property type="match status" value="1"/>
</dbReference>
<evidence type="ECO:0000256" key="3">
    <source>
        <dbReference type="ARBA" id="ARBA00009174"/>
    </source>
</evidence>
<dbReference type="GO" id="GO:0016020">
    <property type="term" value="C:membrane"/>
    <property type="evidence" value="ECO:0007669"/>
    <property type="project" value="GOC"/>
</dbReference>
<dbReference type="CDD" id="cd01288">
    <property type="entry name" value="FabZ"/>
    <property type="match status" value="1"/>
</dbReference>
<evidence type="ECO:0000256" key="7">
    <source>
        <dbReference type="ARBA" id="ARBA00023098"/>
    </source>
</evidence>
<keyword evidence="8 10" id="KW-0456">Lyase</keyword>
<keyword evidence="7 10" id="KW-0443">Lipid metabolism</keyword>
<dbReference type="eggNOG" id="COG0764">
    <property type="taxonomic scope" value="Bacteria"/>
</dbReference>
<proteinExistence type="inferred from homology"/>
<dbReference type="GO" id="GO:0006633">
    <property type="term" value="P:fatty acid biosynthetic process"/>
    <property type="evidence" value="ECO:0007669"/>
    <property type="project" value="UniProtKB-UniRule"/>
</dbReference>
<dbReference type="Pfam" id="PF07977">
    <property type="entry name" value="FabA"/>
    <property type="match status" value="1"/>
</dbReference>
<dbReference type="AlphaFoldDB" id="A0A1I7HZ73"/>
<keyword evidence="5 10" id="KW-0444">Lipid biosynthesis</keyword>
<dbReference type="RefSeq" id="WP_074950753.1">
    <property type="nucleotide sequence ID" value="NZ_FPBV01000005.1"/>
</dbReference>
<evidence type="ECO:0000313" key="12">
    <source>
        <dbReference type="Proteomes" id="UP000183508"/>
    </source>
</evidence>
<evidence type="ECO:0000256" key="6">
    <source>
        <dbReference type="ARBA" id="ARBA00022556"/>
    </source>
</evidence>
<organism evidence="11 12">
    <name type="scientific">Alicyclobacillus macrosporangiidus</name>
    <dbReference type="NCBI Taxonomy" id="392015"/>
    <lineage>
        <taxon>Bacteria</taxon>
        <taxon>Bacillati</taxon>
        <taxon>Bacillota</taxon>
        <taxon>Bacilli</taxon>
        <taxon>Bacillales</taxon>
        <taxon>Alicyclobacillaceae</taxon>
        <taxon>Alicyclobacillus</taxon>
    </lineage>
</organism>
<comment type="function">
    <text evidence="9 10">Involved in unsaturated fatty acids biosynthesis. Catalyzes the dehydration of short chain beta-hydroxyacyl-ACPs and long chain saturated and unsaturated beta-hydroxyacyl-ACPs.</text>
</comment>
<comment type="catalytic activity">
    <reaction evidence="1 10">
        <text>a (3R)-hydroxyacyl-[ACP] = a (2E)-enoyl-[ACP] + H2O</text>
        <dbReference type="Rhea" id="RHEA:13097"/>
        <dbReference type="Rhea" id="RHEA-COMP:9925"/>
        <dbReference type="Rhea" id="RHEA-COMP:9945"/>
        <dbReference type="ChEBI" id="CHEBI:15377"/>
        <dbReference type="ChEBI" id="CHEBI:78784"/>
        <dbReference type="ChEBI" id="CHEBI:78827"/>
        <dbReference type="EC" id="4.2.1.59"/>
    </reaction>
</comment>
<evidence type="ECO:0000256" key="4">
    <source>
        <dbReference type="ARBA" id="ARBA00022490"/>
    </source>
</evidence>